<reference evidence="3" key="1">
    <citation type="submission" date="2021-01" db="EMBL/GenBank/DDBJ databases">
        <authorList>
            <person name="Li R."/>
            <person name="Bekaert M."/>
        </authorList>
    </citation>
    <scope>NUCLEOTIDE SEQUENCE</scope>
    <source>
        <strain evidence="3">Farmed</strain>
    </source>
</reference>
<comment type="caution">
    <text evidence="3">The sequence shown here is derived from an EMBL/GenBank/DDBJ whole genome shotgun (WGS) entry which is preliminary data.</text>
</comment>
<gene>
    <name evidence="3" type="ORF">SPHA_44229</name>
</gene>
<feature type="compositionally biased region" description="Polar residues" evidence="1">
    <location>
        <begin position="166"/>
        <end position="180"/>
    </location>
</feature>
<feature type="transmembrane region" description="Helical" evidence="2">
    <location>
        <begin position="75"/>
        <end position="95"/>
    </location>
</feature>
<evidence type="ECO:0000256" key="2">
    <source>
        <dbReference type="SAM" id="Phobius"/>
    </source>
</evidence>
<accession>A0A812D1N7</accession>
<feature type="transmembrane region" description="Helical" evidence="2">
    <location>
        <begin position="45"/>
        <end position="68"/>
    </location>
</feature>
<keyword evidence="2" id="KW-0472">Membrane</keyword>
<keyword evidence="2" id="KW-1133">Transmembrane helix</keyword>
<dbReference type="AlphaFoldDB" id="A0A812D1N7"/>
<keyword evidence="2" id="KW-0812">Transmembrane</keyword>
<keyword evidence="4" id="KW-1185">Reference proteome</keyword>
<organism evidence="3 4">
    <name type="scientific">Acanthosepion pharaonis</name>
    <name type="common">Pharaoh cuttlefish</name>
    <name type="synonym">Sepia pharaonis</name>
    <dbReference type="NCBI Taxonomy" id="158019"/>
    <lineage>
        <taxon>Eukaryota</taxon>
        <taxon>Metazoa</taxon>
        <taxon>Spiralia</taxon>
        <taxon>Lophotrochozoa</taxon>
        <taxon>Mollusca</taxon>
        <taxon>Cephalopoda</taxon>
        <taxon>Coleoidea</taxon>
        <taxon>Decapodiformes</taxon>
        <taxon>Sepiida</taxon>
        <taxon>Sepiina</taxon>
        <taxon>Sepiidae</taxon>
        <taxon>Acanthosepion</taxon>
    </lineage>
</organism>
<name>A0A812D1N7_ACAPH</name>
<evidence type="ECO:0000256" key="1">
    <source>
        <dbReference type="SAM" id="MobiDB-lite"/>
    </source>
</evidence>
<proteinExistence type="predicted"/>
<feature type="region of interest" description="Disordered" evidence="1">
    <location>
        <begin position="162"/>
        <end position="187"/>
    </location>
</feature>
<evidence type="ECO:0000313" key="3">
    <source>
        <dbReference type="EMBL" id="CAE1283722.1"/>
    </source>
</evidence>
<protein>
    <submittedName>
        <fullName evidence="3">Uncharacterized protein</fullName>
    </submittedName>
</protein>
<evidence type="ECO:0000313" key="4">
    <source>
        <dbReference type="Proteomes" id="UP000597762"/>
    </source>
</evidence>
<sequence length="204" mass="23879">MQKDFCFLFYKARREDINEQSKYLMRRSESTTQAHMHKKLVLNRWTGWAAEFDTFLFFSTPLFLSLLLSFSSHDYIILSHTVIYFSLFSDFFLTLYQRLFPLPVLSFKRNTFSLFLLFFPLFSLHRTHHLTKIETVTAFSCMNRHTYIPETSRRFLTGLGGAGSPVKSTKPSSCRDQQSPAPLRRSTDVPRLFQHPLTTLSSAH</sequence>
<dbReference type="EMBL" id="CAHIKZ030002247">
    <property type="protein sequence ID" value="CAE1283722.1"/>
    <property type="molecule type" value="Genomic_DNA"/>
</dbReference>
<dbReference type="Proteomes" id="UP000597762">
    <property type="component" value="Unassembled WGS sequence"/>
</dbReference>